<dbReference type="Gene3D" id="2.40.10.480">
    <property type="match status" value="2"/>
</dbReference>
<comment type="caution">
    <text evidence="3">The sequence shown here is derived from an EMBL/GenBank/DDBJ whole genome shotgun (WGS) entry which is preliminary data.</text>
</comment>
<dbReference type="CDD" id="cd00146">
    <property type="entry name" value="PKD"/>
    <property type="match status" value="1"/>
</dbReference>
<evidence type="ECO:0000313" key="2">
    <source>
        <dbReference type="EMBL" id="HEA86854.1"/>
    </source>
</evidence>
<dbReference type="InterPro" id="IPR018391">
    <property type="entry name" value="PQQ_b-propeller_rpt"/>
</dbReference>
<name>A0A7C3IBS5_UNCW3</name>
<dbReference type="InterPro" id="IPR002372">
    <property type="entry name" value="PQQ_rpt_dom"/>
</dbReference>
<reference evidence="3" key="1">
    <citation type="journal article" date="2020" name="mSystems">
        <title>Genome- and Community-Level Interaction Insights into Carbon Utilization and Element Cycling Functions of Hydrothermarchaeota in Hydrothermal Sediment.</title>
        <authorList>
            <person name="Zhou Z."/>
            <person name="Liu Y."/>
            <person name="Xu W."/>
            <person name="Pan J."/>
            <person name="Luo Z.H."/>
            <person name="Li M."/>
        </authorList>
    </citation>
    <scope>NUCLEOTIDE SEQUENCE [LARGE SCALE GENOMIC DNA]</scope>
    <source>
        <strain evidence="2">SpSt-265</strain>
        <strain evidence="3">SpSt-465</strain>
    </source>
</reference>
<protein>
    <recommendedName>
        <fullName evidence="1">PKD domain-containing protein</fullName>
    </recommendedName>
</protein>
<dbReference type="SMART" id="SM00564">
    <property type="entry name" value="PQQ"/>
    <property type="match status" value="5"/>
</dbReference>
<dbReference type="Gene3D" id="2.130.10.10">
    <property type="entry name" value="YVTN repeat-like/Quinoprotein amine dehydrogenase"/>
    <property type="match status" value="1"/>
</dbReference>
<dbReference type="Pfam" id="PF13360">
    <property type="entry name" value="PQQ_2"/>
    <property type="match status" value="2"/>
</dbReference>
<dbReference type="SUPFAM" id="SSF49299">
    <property type="entry name" value="PKD domain"/>
    <property type="match status" value="1"/>
</dbReference>
<dbReference type="AlphaFoldDB" id="A0A7C3IBS5"/>
<organism evidence="3">
    <name type="scientific">candidate division WOR-3 bacterium</name>
    <dbReference type="NCBI Taxonomy" id="2052148"/>
    <lineage>
        <taxon>Bacteria</taxon>
        <taxon>Bacteria division WOR-3</taxon>
    </lineage>
</organism>
<accession>A0A7C3IBS5</accession>
<dbReference type="EMBL" id="DSLG01000003">
    <property type="protein sequence ID" value="HEA86854.1"/>
    <property type="molecule type" value="Genomic_DNA"/>
</dbReference>
<feature type="domain" description="PKD" evidence="1">
    <location>
        <begin position="49"/>
        <end position="122"/>
    </location>
</feature>
<gene>
    <name evidence="2" type="ORF">ENP94_02465</name>
    <name evidence="3" type="ORF">ENS16_02040</name>
</gene>
<dbReference type="SUPFAM" id="SSF50998">
    <property type="entry name" value="Quinoprotein alcohol dehydrogenase-like"/>
    <property type="match status" value="1"/>
</dbReference>
<dbReference type="PANTHER" id="PTHR34512:SF30">
    <property type="entry name" value="OUTER MEMBRANE PROTEIN ASSEMBLY FACTOR BAMB"/>
    <property type="match status" value="1"/>
</dbReference>
<evidence type="ECO:0000313" key="3">
    <source>
        <dbReference type="EMBL" id="HFJ53457.1"/>
    </source>
</evidence>
<proteinExistence type="predicted"/>
<dbReference type="InterPro" id="IPR035986">
    <property type="entry name" value="PKD_dom_sf"/>
</dbReference>
<dbReference type="InterPro" id="IPR013783">
    <property type="entry name" value="Ig-like_fold"/>
</dbReference>
<dbReference type="PANTHER" id="PTHR34512">
    <property type="entry name" value="CELL SURFACE PROTEIN"/>
    <property type="match status" value="1"/>
</dbReference>
<dbReference type="InterPro" id="IPR015943">
    <property type="entry name" value="WD40/YVTN_repeat-like_dom_sf"/>
</dbReference>
<dbReference type="Gene3D" id="2.60.40.10">
    <property type="entry name" value="Immunoglobulins"/>
    <property type="match status" value="1"/>
</dbReference>
<sequence length="487" mass="52362">MHTRSGMLMLIIAGLLIFTGCPKPPLQPETPRGSEIVFQNTVYSCTTVTSDPAGLKVAYQFDWGDGVRSEWSSWVEGGTPYADTHTYVQSGEVSIMVRAKNTKGKISSWSEPLVVNVSPGEGNVLWKFGYYDSEEPEDSADFTNHTFAIGPEGQIYIGSGDICALLCRKANGARRWEFIDPEEEEFSSAPAIAEDGTIYAGTEGGKFYALAPSGTTKWEIDFRSAILTPPAIGTDGTVYIQPEDDTVYAVDPANGARKWTFYAGGGVRSPVVGADGTVYISQDDTLFALDPANGSIKWRYGMRQAIAVSPAVDVSRNVLYVVDEDGWLASVNLADGSENWQVWISGDATAPVIDETGRVYITGGGRLYAINPANGAIEWDWVAPVSEEMTMPAVSSEGVIYFLVFSSAVTGATDTLYAVNRDGSRRWAVGLASGTPLDFVSAPKIDSQGLVYIGNGTRAWCVVGKGGPAASSWPMFQSDIRNSGRAR</sequence>
<dbReference type="InterPro" id="IPR011047">
    <property type="entry name" value="Quinoprotein_ADH-like_sf"/>
</dbReference>
<dbReference type="EMBL" id="DSTU01000003">
    <property type="protein sequence ID" value="HFJ53457.1"/>
    <property type="molecule type" value="Genomic_DNA"/>
</dbReference>
<dbReference type="PROSITE" id="PS50093">
    <property type="entry name" value="PKD"/>
    <property type="match status" value="1"/>
</dbReference>
<dbReference type="InterPro" id="IPR000601">
    <property type="entry name" value="PKD_dom"/>
</dbReference>
<evidence type="ECO:0000259" key="1">
    <source>
        <dbReference type="PROSITE" id="PS50093"/>
    </source>
</evidence>
<dbReference type="PROSITE" id="PS51257">
    <property type="entry name" value="PROKAR_LIPOPROTEIN"/>
    <property type="match status" value="1"/>
</dbReference>